<accession>A0A2S6IM55</accession>
<keyword evidence="7" id="KW-1185">Reference proteome</keyword>
<reference evidence="6 7" key="1">
    <citation type="submission" date="2018-02" db="EMBL/GenBank/DDBJ databases">
        <title>Genomic Encyclopedia of Archaeal and Bacterial Type Strains, Phase II (KMG-II): from individual species to whole genera.</title>
        <authorList>
            <person name="Goeker M."/>
        </authorList>
    </citation>
    <scope>NUCLEOTIDE SEQUENCE [LARGE SCALE GENOMIC DNA]</scope>
    <source>
        <strain evidence="6 7">DSM 22857</strain>
    </source>
</reference>
<dbReference type="SUPFAM" id="SSF51419">
    <property type="entry name" value="PLP-binding barrel"/>
    <property type="match status" value="1"/>
</dbReference>
<protein>
    <recommendedName>
        <fullName evidence="2">Pyridoxal phosphate homeostasis protein</fullName>
        <shortName evidence="2">PLP homeostasis protein</shortName>
    </recommendedName>
</protein>
<evidence type="ECO:0000256" key="3">
    <source>
        <dbReference type="PIRSR" id="PIRSR004848-1"/>
    </source>
</evidence>
<dbReference type="PANTHER" id="PTHR10146">
    <property type="entry name" value="PROLINE SYNTHETASE CO-TRANSCRIBED BACTERIAL HOMOLOG PROTEIN"/>
    <property type="match status" value="1"/>
</dbReference>
<name>A0A2S6IM55_9ACTN</name>
<feature type="modified residue" description="N6-(pyridoxal phosphate)lysine" evidence="2 3">
    <location>
        <position position="40"/>
    </location>
</feature>
<evidence type="ECO:0000256" key="2">
    <source>
        <dbReference type="HAMAP-Rule" id="MF_02087"/>
    </source>
</evidence>
<dbReference type="NCBIfam" id="TIGR00044">
    <property type="entry name" value="YggS family pyridoxal phosphate-dependent enzyme"/>
    <property type="match status" value="1"/>
</dbReference>
<dbReference type="Proteomes" id="UP000239485">
    <property type="component" value="Unassembled WGS sequence"/>
</dbReference>
<dbReference type="HAMAP" id="MF_02087">
    <property type="entry name" value="PLP_homeostasis"/>
    <property type="match status" value="1"/>
</dbReference>
<sequence>MSGRAQELADRLAAVRGRIGAAERACGRPPGGVRLVVVTKFFPASDVRLLAGLGVEDVGESRDQEAAAKAAECAGLGLRWHFVGQVQTNKARSVARYADAVHSLDRLRLVGPLGRAATGAGRQVGCFVQVCLDAAAPGASGRGGAAPDDVPALADAVAGTAGLRLLGVMAVAPLGEEPDRAFARLRALAERVRGDHPGAVEVSAGMSGDLEQAVAHGATLVRVGGAILGPRPAAR</sequence>
<evidence type="ECO:0000256" key="4">
    <source>
        <dbReference type="RuleBase" id="RU004514"/>
    </source>
</evidence>
<dbReference type="PROSITE" id="PS01211">
    <property type="entry name" value="UPF0001"/>
    <property type="match status" value="1"/>
</dbReference>
<comment type="similarity">
    <text evidence="2 4">Belongs to the pyridoxal phosphate-binding protein YggS/PROSC family.</text>
</comment>
<gene>
    <name evidence="6" type="ORF">CLV92_10651</name>
</gene>
<comment type="function">
    <text evidence="2">Pyridoxal 5'-phosphate (PLP)-binding protein, which is involved in PLP homeostasis.</text>
</comment>
<dbReference type="InterPro" id="IPR011078">
    <property type="entry name" value="PyrdxlP_homeostasis"/>
</dbReference>
<keyword evidence="1 2" id="KW-0663">Pyridoxal phosphate</keyword>
<dbReference type="AlphaFoldDB" id="A0A2S6IM55"/>
<dbReference type="PANTHER" id="PTHR10146:SF14">
    <property type="entry name" value="PYRIDOXAL PHOSPHATE HOMEOSTASIS PROTEIN"/>
    <property type="match status" value="1"/>
</dbReference>
<dbReference type="Gene3D" id="3.20.20.10">
    <property type="entry name" value="Alanine racemase"/>
    <property type="match status" value="1"/>
</dbReference>
<dbReference type="OrthoDB" id="9804072at2"/>
<evidence type="ECO:0000259" key="5">
    <source>
        <dbReference type="Pfam" id="PF01168"/>
    </source>
</evidence>
<dbReference type="CDD" id="cd00635">
    <property type="entry name" value="PLPDE_III_YBL036c_like"/>
    <property type="match status" value="1"/>
</dbReference>
<dbReference type="InterPro" id="IPR029066">
    <property type="entry name" value="PLP-binding_barrel"/>
</dbReference>
<dbReference type="InterPro" id="IPR001608">
    <property type="entry name" value="Ala_racemase_N"/>
</dbReference>
<evidence type="ECO:0000313" key="6">
    <source>
        <dbReference type="EMBL" id="PPK95230.1"/>
    </source>
</evidence>
<comment type="cofactor">
    <cofactor evidence="3">
        <name>pyridoxal 5'-phosphate</name>
        <dbReference type="ChEBI" id="CHEBI:597326"/>
    </cofactor>
</comment>
<proteinExistence type="inferred from homology"/>
<feature type="domain" description="Alanine racemase N-terminal" evidence="5">
    <location>
        <begin position="32"/>
        <end position="232"/>
    </location>
</feature>
<dbReference type="EMBL" id="PTJD01000006">
    <property type="protein sequence ID" value="PPK95230.1"/>
    <property type="molecule type" value="Genomic_DNA"/>
</dbReference>
<evidence type="ECO:0000256" key="1">
    <source>
        <dbReference type="ARBA" id="ARBA00022898"/>
    </source>
</evidence>
<comment type="caution">
    <text evidence="6">The sequence shown here is derived from an EMBL/GenBank/DDBJ whole genome shotgun (WGS) entry which is preliminary data.</text>
</comment>
<organism evidence="6 7">
    <name type="scientific">Kineococcus xinjiangensis</name>
    <dbReference type="NCBI Taxonomy" id="512762"/>
    <lineage>
        <taxon>Bacteria</taxon>
        <taxon>Bacillati</taxon>
        <taxon>Actinomycetota</taxon>
        <taxon>Actinomycetes</taxon>
        <taxon>Kineosporiales</taxon>
        <taxon>Kineosporiaceae</taxon>
        <taxon>Kineococcus</taxon>
    </lineage>
</organism>
<dbReference type="RefSeq" id="WP_104432627.1">
    <property type="nucleotide sequence ID" value="NZ_PTJD01000006.1"/>
</dbReference>
<evidence type="ECO:0000313" key="7">
    <source>
        <dbReference type="Proteomes" id="UP000239485"/>
    </source>
</evidence>
<dbReference type="Pfam" id="PF01168">
    <property type="entry name" value="Ala_racemase_N"/>
    <property type="match status" value="1"/>
</dbReference>
<dbReference type="PIRSF" id="PIRSF004848">
    <property type="entry name" value="YBL036c_PLPDEIII"/>
    <property type="match status" value="1"/>
</dbReference>
<dbReference type="GO" id="GO:0030170">
    <property type="term" value="F:pyridoxal phosphate binding"/>
    <property type="evidence" value="ECO:0007669"/>
    <property type="project" value="UniProtKB-UniRule"/>
</dbReference>